<dbReference type="OrthoDB" id="467669at2"/>
<evidence type="ECO:0000313" key="2">
    <source>
        <dbReference type="EMBL" id="ABX08505.1"/>
    </source>
</evidence>
<feature type="transmembrane region" description="Helical" evidence="1">
    <location>
        <begin position="35"/>
        <end position="55"/>
    </location>
</feature>
<feature type="transmembrane region" description="Helical" evidence="1">
    <location>
        <begin position="7"/>
        <end position="29"/>
    </location>
</feature>
<gene>
    <name evidence="2" type="ordered locus">P9211_05741</name>
</gene>
<keyword evidence="3" id="KW-1185">Reference proteome</keyword>
<keyword evidence="1" id="KW-0812">Transmembrane</keyword>
<dbReference type="InterPro" id="IPR021562">
    <property type="entry name" value="DUF3007"/>
</dbReference>
<evidence type="ECO:0000256" key="1">
    <source>
        <dbReference type="SAM" id="Phobius"/>
    </source>
</evidence>
<evidence type="ECO:0008006" key="4">
    <source>
        <dbReference type="Google" id="ProtNLM"/>
    </source>
</evidence>
<protein>
    <recommendedName>
        <fullName evidence="4">DUF3007 domain-containing protein</fullName>
    </recommendedName>
</protein>
<dbReference type="Proteomes" id="UP000000788">
    <property type="component" value="Chromosome"/>
</dbReference>
<dbReference type="Pfam" id="PF11460">
    <property type="entry name" value="DUF3007"/>
    <property type="match status" value="1"/>
</dbReference>
<dbReference type="RefSeq" id="WP_012195127.1">
    <property type="nucleotide sequence ID" value="NC_009976.1"/>
</dbReference>
<reference evidence="2 3" key="1">
    <citation type="journal article" date="2007" name="PLoS Genet.">
        <title>Patterns and implications of gene gain and loss in the evolution of Prochlorococcus.</title>
        <authorList>
            <person name="Kettler G.C."/>
            <person name="Martiny A.C."/>
            <person name="Huang K."/>
            <person name="Zucker J."/>
            <person name="Coleman M.L."/>
            <person name="Rodrigue S."/>
            <person name="Chen F."/>
            <person name="Lapidus A."/>
            <person name="Ferriera S."/>
            <person name="Johnson J."/>
            <person name="Steglich C."/>
            <person name="Church G.M."/>
            <person name="Richardson P."/>
            <person name="Chisholm S.W."/>
        </authorList>
    </citation>
    <scope>NUCLEOTIDE SEQUENCE [LARGE SCALE GENOMIC DNA]</scope>
    <source>
        <strain evidence="3">MIT 9211</strain>
    </source>
</reference>
<dbReference type="eggNOG" id="ENOG5034A3V">
    <property type="taxonomic scope" value="Bacteria"/>
</dbReference>
<organism evidence="2 3">
    <name type="scientific">Prochlorococcus marinus (strain MIT 9211)</name>
    <dbReference type="NCBI Taxonomy" id="93059"/>
    <lineage>
        <taxon>Bacteria</taxon>
        <taxon>Bacillati</taxon>
        <taxon>Cyanobacteriota</taxon>
        <taxon>Cyanophyceae</taxon>
        <taxon>Synechococcales</taxon>
        <taxon>Prochlorococcaceae</taxon>
        <taxon>Prochlorococcus</taxon>
    </lineage>
</organism>
<name>A9BEJ5_PROM4</name>
<dbReference type="HOGENOM" id="CLU_083153_3_0_3"/>
<proteinExistence type="predicted"/>
<dbReference type="AlphaFoldDB" id="A9BEJ5"/>
<accession>A9BEJ5</accession>
<keyword evidence="1" id="KW-0472">Membrane</keyword>
<keyword evidence="1" id="KW-1133">Transmembrane helix</keyword>
<dbReference type="STRING" id="93059.P9211_05741"/>
<dbReference type="EMBL" id="CP000878">
    <property type="protein sequence ID" value="ABX08505.1"/>
    <property type="molecule type" value="Genomic_DNA"/>
</dbReference>
<dbReference type="KEGG" id="pmj:P9211_05741"/>
<evidence type="ECO:0000313" key="3">
    <source>
        <dbReference type="Proteomes" id="UP000000788"/>
    </source>
</evidence>
<sequence>MTRTNVIQIGLIAFFIGAVGYGIFLALGLDGSKAGIASEAVLVCLIIAWIGSYFYRVVSGKMTFMEQRKRYRKAYEQLTKTSLEEKFDSMSEEEKIRLINELEIDKK</sequence>